<dbReference type="Pfam" id="PF01903">
    <property type="entry name" value="CbiX"/>
    <property type="match status" value="1"/>
</dbReference>
<dbReference type="STRING" id="517418.Ctha_1006"/>
<proteinExistence type="predicted"/>
<dbReference type="Gene3D" id="3.40.50.1400">
    <property type="match status" value="1"/>
</dbReference>
<accession>B3QXU3</accession>
<evidence type="ECO:0000313" key="5">
    <source>
        <dbReference type="Proteomes" id="UP000001208"/>
    </source>
</evidence>
<dbReference type="InterPro" id="IPR002762">
    <property type="entry name" value="CbiX-like"/>
</dbReference>
<evidence type="ECO:0000256" key="2">
    <source>
        <dbReference type="ARBA" id="ARBA00023239"/>
    </source>
</evidence>
<dbReference type="PANTHER" id="PTHR33542:SF3">
    <property type="entry name" value="SIROHYDROCHLORIN FERROCHELATASE, CHLOROPLASTIC"/>
    <property type="match status" value="1"/>
</dbReference>
<dbReference type="RefSeq" id="WP_012499555.1">
    <property type="nucleotide sequence ID" value="NC_011026.1"/>
</dbReference>
<feature type="transmembrane region" description="Helical" evidence="3">
    <location>
        <begin position="21"/>
        <end position="41"/>
    </location>
</feature>
<keyword evidence="3" id="KW-1133">Transmembrane helix</keyword>
<keyword evidence="3" id="KW-0472">Membrane</keyword>
<dbReference type="GO" id="GO:0016829">
    <property type="term" value="F:lyase activity"/>
    <property type="evidence" value="ECO:0007669"/>
    <property type="project" value="UniProtKB-KW"/>
</dbReference>
<organism evidence="4 5">
    <name type="scientific">Chloroherpeton thalassium (strain ATCC 35110 / GB-78)</name>
    <dbReference type="NCBI Taxonomy" id="517418"/>
    <lineage>
        <taxon>Bacteria</taxon>
        <taxon>Pseudomonadati</taxon>
        <taxon>Chlorobiota</taxon>
        <taxon>Chlorobiia</taxon>
        <taxon>Chlorobiales</taxon>
        <taxon>Chloroherpetonaceae</taxon>
        <taxon>Chloroherpeton</taxon>
    </lineage>
</organism>
<dbReference type="HOGENOM" id="CLU_893831_0_0_10"/>
<dbReference type="AlphaFoldDB" id="B3QXU3"/>
<evidence type="ECO:0000256" key="3">
    <source>
        <dbReference type="SAM" id="Phobius"/>
    </source>
</evidence>
<evidence type="ECO:0000256" key="1">
    <source>
        <dbReference type="ARBA" id="ARBA00022723"/>
    </source>
</evidence>
<dbReference type="GO" id="GO:0046872">
    <property type="term" value="F:metal ion binding"/>
    <property type="evidence" value="ECO:0007669"/>
    <property type="project" value="UniProtKB-KW"/>
</dbReference>
<dbReference type="SUPFAM" id="SSF53800">
    <property type="entry name" value="Chelatase"/>
    <property type="match status" value="1"/>
</dbReference>
<reference evidence="4 5" key="1">
    <citation type="submission" date="2008-06" db="EMBL/GenBank/DDBJ databases">
        <title>Complete sequence of Chloroherpeton thalassium ATCC 35110.</title>
        <authorList>
            <consortium name="US DOE Joint Genome Institute"/>
            <person name="Lucas S."/>
            <person name="Copeland A."/>
            <person name="Lapidus A."/>
            <person name="Glavina del Rio T."/>
            <person name="Dalin E."/>
            <person name="Tice H."/>
            <person name="Bruce D."/>
            <person name="Goodwin L."/>
            <person name="Pitluck S."/>
            <person name="Schmutz J."/>
            <person name="Larimer F."/>
            <person name="Land M."/>
            <person name="Hauser L."/>
            <person name="Kyrpides N."/>
            <person name="Mikhailova N."/>
            <person name="Liu Z."/>
            <person name="Li T."/>
            <person name="Zhao F."/>
            <person name="Overmann J."/>
            <person name="Bryant D.A."/>
            <person name="Richardson P."/>
        </authorList>
    </citation>
    <scope>NUCLEOTIDE SEQUENCE [LARGE SCALE GENOMIC DNA]</scope>
    <source>
        <strain evidence="5">ATCC 35110 / GB-78</strain>
    </source>
</reference>
<dbReference type="eggNOG" id="COG2138">
    <property type="taxonomic scope" value="Bacteria"/>
</dbReference>
<gene>
    <name evidence="4" type="ordered locus">Ctha_1006</name>
</gene>
<evidence type="ECO:0000313" key="4">
    <source>
        <dbReference type="EMBL" id="ACF13471.1"/>
    </source>
</evidence>
<keyword evidence="5" id="KW-1185">Reference proteome</keyword>
<dbReference type="PANTHER" id="PTHR33542">
    <property type="entry name" value="SIROHYDROCHLORIN FERROCHELATASE, CHLOROPLASTIC"/>
    <property type="match status" value="1"/>
</dbReference>
<dbReference type="CDD" id="cd03416">
    <property type="entry name" value="CbiX_SirB_N"/>
    <property type="match status" value="1"/>
</dbReference>
<dbReference type="Proteomes" id="UP000001208">
    <property type="component" value="Chromosome"/>
</dbReference>
<keyword evidence="2" id="KW-0456">Lyase</keyword>
<dbReference type="KEGG" id="cts:Ctha_1006"/>
<protein>
    <submittedName>
        <fullName evidence="4">Cobalamin (Vitamin B12) biosynthesis CbiX protein</fullName>
    </submittedName>
</protein>
<keyword evidence="3" id="KW-0812">Transmembrane</keyword>
<dbReference type="InterPro" id="IPR050963">
    <property type="entry name" value="Sirohydro_Cobaltochel/CbiX"/>
</dbReference>
<sequence>MKTQKNEFRKKPMPVLGNVSEGLISAKIISVLMIFALTIAFGCAKPEAEKQETKSDVQEIAEQPSQKIGVLLVNHGSHSKTWRQALLDLEANVKDSILGTGYVDGIKTAFMEYNEPSIATRLKEFDAENYSDVILVPIFLTVSPHSFDDIPTIIGQKEDPQSMEMLKLEKIERYSPKAKTHLAPLLDFTDILQKNVLRRTKALSQNPAEEGVVLIAYGDETYTKQWSALIDSIGHHISKNLGINEYAYGWCGHIARYRSDSTTVAVEKVLRTKSKAVVIPILVAHDENFQVRIIGGGIAKVPDYKNRVIYKPDAILPDENIESWVIHISTELANKIKTEKKEG</sequence>
<dbReference type="EMBL" id="CP001100">
    <property type="protein sequence ID" value="ACF13471.1"/>
    <property type="molecule type" value="Genomic_DNA"/>
</dbReference>
<name>B3QXU3_CHLT3</name>
<keyword evidence="1" id="KW-0479">Metal-binding</keyword>